<evidence type="ECO:0000259" key="1">
    <source>
        <dbReference type="Pfam" id="PF07486"/>
    </source>
</evidence>
<dbReference type="InterPro" id="IPR042047">
    <property type="entry name" value="SleB_dom1"/>
</dbReference>
<reference evidence="2 3" key="1">
    <citation type="submission" date="2019-09" db="EMBL/GenBank/DDBJ databases">
        <title>Polymorphobacter sp. isolated from a lake in China.</title>
        <authorList>
            <person name="Liu Z."/>
        </authorList>
    </citation>
    <scope>NUCLEOTIDE SEQUENCE [LARGE SCALE GENOMIC DNA]</scope>
    <source>
        <strain evidence="2 3">D40P</strain>
    </source>
</reference>
<proteinExistence type="predicted"/>
<dbReference type="Proteomes" id="UP000481327">
    <property type="component" value="Unassembled WGS sequence"/>
</dbReference>
<name>A0A7C9KI27_9SPHN</name>
<evidence type="ECO:0000313" key="2">
    <source>
        <dbReference type="EMBL" id="MQT16939.1"/>
    </source>
</evidence>
<dbReference type="EMBL" id="WIOL01000002">
    <property type="protein sequence ID" value="MQT16939.1"/>
    <property type="molecule type" value="Genomic_DNA"/>
</dbReference>
<keyword evidence="2" id="KW-0378">Hydrolase</keyword>
<dbReference type="Gene3D" id="1.10.10.2520">
    <property type="entry name" value="Cell wall hydrolase SleB, domain 1"/>
    <property type="match status" value="1"/>
</dbReference>
<dbReference type="OrthoDB" id="9785345at2"/>
<dbReference type="InterPro" id="IPR011105">
    <property type="entry name" value="Cell_wall_hydrolase_SleB"/>
</dbReference>
<dbReference type="Pfam" id="PF07486">
    <property type="entry name" value="Hydrolase_2"/>
    <property type="match status" value="1"/>
</dbReference>
<comment type="caution">
    <text evidence="2">The sequence shown here is derived from an EMBL/GenBank/DDBJ whole genome shotgun (WGS) entry which is preliminary data.</text>
</comment>
<protein>
    <submittedName>
        <fullName evidence="2">Cell wall hydrolase</fullName>
    </submittedName>
</protein>
<feature type="domain" description="Cell wall hydrolase SleB" evidence="1">
    <location>
        <begin position="87"/>
        <end position="186"/>
    </location>
</feature>
<evidence type="ECO:0000313" key="3">
    <source>
        <dbReference type="Proteomes" id="UP000481327"/>
    </source>
</evidence>
<organism evidence="2 3">
    <name type="scientific">Sandarakinorhabdus fusca</name>
    <dbReference type="NCBI Taxonomy" id="1439888"/>
    <lineage>
        <taxon>Bacteria</taxon>
        <taxon>Pseudomonadati</taxon>
        <taxon>Pseudomonadota</taxon>
        <taxon>Alphaproteobacteria</taxon>
        <taxon>Sphingomonadales</taxon>
        <taxon>Sphingosinicellaceae</taxon>
        <taxon>Sandarakinorhabdus</taxon>
    </lineage>
</organism>
<accession>A0A7C9KI27</accession>
<dbReference type="GO" id="GO:0016787">
    <property type="term" value="F:hydrolase activity"/>
    <property type="evidence" value="ECO:0007669"/>
    <property type="project" value="UniProtKB-KW"/>
</dbReference>
<keyword evidence="3" id="KW-1185">Reference proteome</keyword>
<dbReference type="AlphaFoldDB" id="A0A7C9KI27"/>
<sequence length="187" mass="19755">MGPVVDDSLLAPMTATDTSAANAALAASLPADIAAAAVGTPAAATPSTPLPPYKLAQLVSDMGNATDLAEDEDLRCLASAVYFESRGEPLEGQLAVAQVILNRVESGRYANSVCGVINQPGQFSFDRSRTPAVGVDWRRAQAIARIAAQDLWRAIAPRAVSFHAARLSPGWRGKTRIARIGNHVFYR</sequence>
<gene>
    <name evidence="2" type="ORF">F3168_06670</name>
</gene>